<dbReference type="Pfam" id="PF01170">
    <property type="entry name" value="UPF0020"/>
    <property type="match status" value="1"/>
</dbReference>
<dbReference type="InterPro" id="IPR029063">
    <property type="entry name" value="SAM-dependent_MTases_sf"/>
</dbReference>
<keyword evidence="4 10" id="KW-0489">Methyltransferase</keyword>
<keyword evidence="3 10" id="KW-0820">tRNA-binding</keyword>
<evidence type="ECO:0000313" key="13">
    <source>
        <dbReference type="EMBL" id="KAK6544392.1"/>
    </source>
</evidence>
<evidence type="ECO:0000256" key="6">
    <source>
        <dbReference type="ARBA" id="ARBA00022691"/>
    </source>
</evidence>
<protein>
    <recommendedName>
        <fullName evidence="9">tRNA (guanine(10)-N(2))-methyltransferase</fullName>
        <ecNumber evidence="9">2.1.1.214</ecNumber>
    </recommendedName>
</protein>
<dbReference type="InterPro" id="IPR000241">
    <property type="entry name" value="RlmKL-like_Mtase"/>
</dbReference>
<keyword evidence="5 10" id="KW-0808">Transferase</keyword>
<gene>
    <name evidence="13" type="ORF">TWF694_001089</name>
</gene>
<dbReference type="PANTHER" id="PTHR13370:SF3">
    <property type="entry name" value="TRNA (GUANINE(10)-N2)-METHYLTRANSFERASE HOMOLOG"/>
    <property type="match status" value="1"/>
</dbReference>
<dbReference type="InterPro" id="IPR016691">
    <property type="entry name" value="TRMT11"/>
</dbReference>
<name>A0AAV9XS71_9PEZI</name>
<evidence type="ECO:0000256" key="4">
    <source>
        <dbReference type="ARBA" id="ARBA00022603"/>
    </source>
</evidence>
<evidence type="ECO:0000259" key="11">
    <source>
        <dbReference type="Pfam" id="PF01170"/>
    </source>
</evidence>
<comment type="subcellular location">
    <subcellularLocation>
        <location evidence="1">Cytoplasm</location>
    </subcellularLocation>
</comment>
<evidence type="ECO:0000313" key="14">
    <source>
        <dbReference type="Proteomes" id="UP001365542"/>
    </source>
</evidence>
<keyword evidence="14" id="KW-1185">Reference proteome</keyword>
<evidence type="ECO:0000259" key="12">
    <source>
        <dbReference type="Pfam" id="PF25904"/>
    </source>
</evidence>
<dbReference type="GO" id="GO:0000049">
    <property type="term" value="F:tRNA binding"/>
    <property type="evidence" value="ECO:0007669"/>
    <property type="project" value="UniProtKB-UniRule"/>
</dbReference>
<comment type="similarity">
    <text evidence="10">Belongs to the class I-like SAM-binding methyltransferase superfamily. TRM11 methyltransferase family.</text>
</comment>
<dbReference type="EC" id="2.1.1.214" evidence="9"/>
<dbReference type="AlphaFoldDB" id="A0AAV9XS71"/>
<evidence type="ECO:0000256" key="9">
    <source>
        <dbReference type="ARBA" id="ARBA00066937"/>
    </source>
</evidence>
<keyword evidence="2" id="KW-0963">Cytoplasm</keyword>
<dbReference type="PANTHER" id="PTHR13370">
    <property type="entry name" value="RNA METHYLASE-RELATED"/>
    <property type="match status" value="1"/>
</dbReference>
<dbReference type="Gene3D" id="3.40.50.150">
    <property type="entry name" value="Vaccinia Virus protein VP39"/>
    <property type="match status" value="1"/>
</dbReference>
<sequence>MFSSSGFFIHRCCALIARKKSLCEITFATTIIYPQKRSIITIAAEKMEEASSSVSALPASMQEYLIHFAQVHETFRKPELESLAALFNIEYKLLQYSEKSPFARIALRSNTDAKLLISRSILGKAIYELWGSGHTYPEIHADVKKRTSDLWHLYKTCSFRFSFECYNGNRTEPKKKELIEGFSYVGFDGPIRMKNAQETFTIMEDFEATSIQETDRLAALNLEEKTAVPSCNPTHLDEPHQLYLGRLIGKSSRAVVEIYDLKKRNYIGTTSMDAELSLVTANMAHAAPGKLAYDPFVGTGSFAVACAHFGAVTFGSDIDGRMIRGTKAGKSLRSNFDQYKIVDRYGDMFVSDLTNSPLGRFGGGNGDRSDRIFDAIICDPPYGVREGLKVLGSRDPNRPKAPTIIDGIAQHTLRDYVPPKRPYSFEKMLNDIMNFASIHLVTGGRLCIWLPTADEDTHEFTIPTHSNLKLESVCVQSFNKWARRLLTYTRTSMEHVEEHNGIATIGNTAADEVDSVEEKQNRTANDLNIFRRKYFEGFKTPPSSGDSGGL</sequence>
<dbReference type="GO" id="GO:0032259">
    <property type="term" value="P:methylation"/>
    <property type="evidence" value="ECO:0007669"/>
    <property type="project" value="UniProtKB-UniRule"/>
</dbReference>
<organism evidence="13 14">
    <name type="scientific">Orbilia ellipsospora</name>
    <dbReference type="NCBI Taxonomy" id="2528407"/>
    <lineage>
        <taxon>Eukaryota</taxon>
        <taxon>Fungi</taxon>
        <taxon>Dikarya</taxon>
        <taxon>Ascomycota</taxon>
        <taxon>Pezizomycotina</taxon>
        <taxon>Orbiliomycetes</taxon>
        <taxon>Orbiliales</taxon>
        <taxon>Orbiliaceae</taxon>
        <taxon>Orbilia</taxon>
    </lineage>
</organism>
<dbReference type="GO" id="GO:0005737">
    <property type="term" value="C:cytoplasm"/>
    <property type="evidence" value="ECO:0007669"/>
    <property type="project" value="UniProtKB-SubCell"/>
</dbReference>
<evidence type="ECO:0000256" key="5">
    <source>
        <dbReference type="ARBA" id="ARBA00022679"/>
    </source>
</evidence>
<proteinExistence type="inferred from homology"/>
<dbReference type="PROSITE" id="PS00092">
    <property type="entry name" value="N6_MTASE"/>
    <property type="match status" value="1"/>
</dbReference>
<evidence type="ECO:0000256" key="1">
    <source>
        <dbReference type="ARBA" id="ARBA00004496"/>
    </source>
</evidence>
<keyword evidence="7 10" id="KW-0819">tRNA processing</keyword>
<evidence type="ECO:0000256" key="10">
    <source>
        <dbReference type="PROSITE-ProRule" id="PRU00959"/>
    </source>
</evidence>
<dbReference type="InterPro" id="IPR059073">
    <property type="entry name" value="TRMT11_N"/>
</dbReference>
<feature type="domain" description="tRNA (guanine(10)-N(2))-methyltransferase TRMT11 N-terminal" evidence="12">
    <location>
        <begin position="63"/>
        <end position="211"/>
    </location>
</feature>
<reference evidence="13 14" key="1">
    <citation type="submission" date="2019-10" db="EMBL/GenBank/DDBJ databases">
        <authorList>
            <person name="Palmer J.M."/>
        </authorList>
    </citation>
    <scope>NUCLEOTIDE SEQUENCE [LARGE SCALE GENOMIC DNA]</scope>
    <source>
        <strain evidence="13 14">TWF694</strain>
    </source>
</reference>
<dbReference type="SUPFAM" id="SSF53335">
    <property type="entry name" value="S-adenosyl-L-methionine-dependent methyltransferases"/>
    <property type="match status" value="1"/>
</dbReference>
<evidence type="ECO:0000256" key="8">
    <source>
        <dbReference type="ARBA" id="ARBA00022884"/>
    </source>
</evidence>
<dbReference type="EMBL" id="JAVHJO010000001">
    <property type="protein sequence ID" value="KAK6544392.1"/>
    <property type="molecule type" value="Genomic_DNA"/>
</dbReference>
<keyword evidence="8 10" id="KW-0694">RNA-binding</keyword>
<comment type="caution">
    <text evidence="13">The sequence shown here is derived from an EMBL/GenBank/DDBJ whole genome shotgun (WGS) entry which is preliminary data.</text>
</comment>
<feature type="domain" description="Ribosomal RNA large subunit methyltransferase K/L-like methyltransferase" evidence="11">
    <location>
        <begin position="263"/>
        <end position="387"/>
    </location>
</feature>
<evidence type="ECO:0000256" key="3">
    <source>
        <dbReference type="ARBA" id="ARBA00022555"/>
    </source>
</evidence>
<dbReference type="GO" id="GO:0160102">
    <property type="term" value="F:tRNA (guanine(10)-N2)-methyltransferase activity"/>
    <property type="evidence" value="ECO:0007669"/>
    <property type="project" value="UniProtKB-EC"/>
</dbReference>
<dbReference type="Proteomes" id="UP001365542">
    <property type="component" value="Unassembled WGS sequence"/>
</dbReference>
<evidence type="ECO:0000256" key="7">
    <source>
        <dbReference type="ARBA" id="ARBA00022694"/>
    </source>
</evidence>
<dbReference type="Pfam" id="PF25904">
    <property type="entry name" value="Tmrp11_N"/>
    <property type="match status" value="1"/>
</dbReference>
<accession>A0AAV9XS71</accession>
<dbReference type="GO" id="GO:0008033">
    <property type="term" value="P:tRNA processing"/>
    <property type="evidence" value="ECO:0007669"/>
    <property type="project" value="UniProtKB-UniRule"/>
</dbReference>
<keyword evidence="6 10" id="KW-0949">S-adenosyl-L-methionine</keyword>
<dbReference type="InterPro" id="IPR002052">
    <property type="entry name" value="DNA_methylase_N6_adenine_CS"/>
</dbReference>
<evidence type="ECO:0000256" key="2">
    <source>
        <dbReference type="ARBA" id="ARBA00022490"/>
    </source>
</evidence>
<dbReference type="PIRSF" id="PIRSF017259">
    <property type="entry name" value="tRNA_mtfrase_TRM11"/>
    <property type="match status" value="1"/>
</dbReference>
<dbReference type="GO" id="GO:0043527">
    <property type="term" value="C:tRNA methyltransferase complex"/>
    <property type="evidence" value="ECO:0007669"/>
    <property type="project" value="UniProtKB-ARBA"/>
</dbReference>
<dbReference type="PROSITE" id="PS51627">
    <property type="entry name" value="SAM_MT_TRM11"/>
    <property type="match status" value="1"/>
</dbReference>